<evidence type="ECO:0000256" key="1">
    <source>
        <dbReference type="SAM" id="Phobius"/>
    </source>
</evidence>
<dbReference type="InterPro" id="IPR029039">
    <property type="entry name" value="Flavoprotein-like_sf"/>
</dbReference>
<dbReference type="Proteomes" id="UP000243807">
    <property type="component" value="Chromosome"/>
</dbReference>
<sequence length="316" mass="35066">MYKILVVYYSQSGQLERVARTVAAPLDAAQDVQVDYLRLEPAVAYPFPWGLFSFLDTFPEAVYLDAPRLRPFGLAPEARYDAIILAYTVWYLSPAPPITGFLKSPEGRRLLAGTPVVTLTACRNMWLMAHEQIKALLADAGARHCDHVALVDQGNSLATFFTTPRWMLTARQDRWLGLFPPAGVSERDIAGSIRFGRALLAAVRAGTLDGTQAVLTGLGAARMDVRLLASERIGRRSFLIWGRLLRRVGPPRSARRKPVLLIYVMFLIGMIIVVVPPSMLVRSLLRSFQGERVARERAYFEAPSGSGTERMGEFSA</sequence>
<organism evidence="2 3">
    <name type="scientific">Acidihalobacter ferrooxydans</name>
    <dbReference type="NCBI Taxonomy" id="1765967"/>
    <lineage>
        <taxon>Bacteria</taxon>
        <taxon>Pseudomonadati</taxon>
        <taxon>Pseudomonadota</taxon>
        <taxon>Gammaproteobacteria</taxon>
        <taxon>Chromatiales</taxon>
        <taxon>Ectothiorhodospiraceae</taxon>
        <taxon>Acidihalobacter</taxon>
    </lineage>
</organism>
<keyword evidence="3" id="KW-1185">Reference proteome</keyword>
<name>A0A1P8UDX3_9GAMM</name>
<evidence type="ECO:0000313" key="3">
    <source>
        <dbReference type="Proteomes" id="UP000243807"/>
    </source>
</evidence>
<dbReference type="RefSeq" id="WP_076835411.1">
    <property type="nucleotide sequence ID" value="NZ_CP019434.1"/>
</dbReference>
<dbReference type="Gene3D" id="3.40.50.360">
    <property type="match status" value="1"/>
</dbReference>
<keyword evidence="1" id="KW-0472">Membrane</keyword>
<accession>A0A1P8UDX3</accession>
<evidence type="ECO:0000313" key="2">
    <source>
        <dbReference type="EMBL" id="APZ42045.1"/>
    </source>
</evidence>
<reference evidence="2 3" key="1">
    <citation type="submission" date="2017-01" db="EMBL/GenBank/DDBJ databases">
        <title>Draft sequence of Acidihalobacter ferrooxidans strain DSM 14175 (strain V8).</title>
        <authorList>
            <person name="Khaleque H.N."/>
            <person name="Ramsay J.P."/>
            <person name="Murphy R.J.T."/>
            <person name="Kaksonen A.H."/>
            <person name="Boxall N.J."/>
            <person name="Watkin E.L.J."/>
        </authorList>
    </citation>
    <scope>NUCLEOTIDE SEQUENCE [LARGE SCALE GENOMIC DNA]</scope>
    <source>
        <strain evidence="2 3">V8</strain>
    </source>
</reference>
<proteinExistence type="predicted"/>
<feature type="transmembrane region" description="Helical" evidence="1">
    <location>
        <begin position="260"/>
        <end position="285"/>
    </location>
</feature>
<dbReference type="EMBL" id="CP019434">
    <property type="protein sequence ID" value="APZ42045.1"/>
    <property type="molecule type" value="Genomic_DNA"/>
</dbReference>
<gene>
    <name evidence="2" type="ORF">BW247_02155</name>
</gene>
<dbReference type="OrthoDB" id="4547866at2"/>
<dbReference type="AlphaFoldDB" id="A0A1P8UDX3"/>
<dbReference type="KEGG" id="afy:BW247_02155"/>
<dbReference type="STRING" id="1765967.BW247_02155"/>
<protein>
    <submittedName>
        <fullName evidence="2">Dialkylrecorsinol condensing enzyme</fullName>
    </submittedName>
</protein>
<dbReference type="SUPFAM" id="SSF52218">
    <property type="entry name" value="Flavoproteins"/>
    <property type="match status" value="1"/>
</dbReference>
<keyword evidence="1" id="KW-0812">Transmembrane</keyword>
<keyword evidence="1" id="KW-1133">Transmembrane helix</keyword>